<feature type="coiled-coil region" evidence="2">
    <location>
        <begin position="38"/>
        <end position="132"/>
    </location>
</feature>
<dbReference type="Gene3D" id="2.70.70.10">
    <property type="entry name" value="Glucose Permease (Domain IIA)"/>
    <property type="match status" value="1"/>
</dbReference>
<keyword evidence="2" id="KW-0175">Coiled coil</keyword>
<dbReference type="InterPro" id="IPR016047">
    <property type="entry name" value="M23ase_b-sheet_dom"/>
</dbReference>
<name>A0A832MK49_UNCEI</name>
<evidence type="ECO:0000313" key="7">
    <source>
        <dbReference type="EMBL" id="HGZ43462.1"/>
    </source>
</evidence>
<feature type="region of interest" description="Disordered" evidence="3">
    <location>
        <begin position="253"/>
        <end position="276"/>
    </location>
</feature>
<organism evidence="7">
    <name type="scientific">Eiseniibacteriota bacterium</name>
    <dbReference type="NCBI Taxonomy" id="2212470"/>
    <lineage>
        <taxon>Bacteria</taxon>
        <taxon>Candidatus Eiseniibacteriota</taxon>
    </lineage>
</organism>
<keyword evidence="1 4" id="KW-0732">Signal</keyword>
<dbReference type="SUPFAM" id="SSF51261">
    <property type="entry name" value="Duplicated hybrid motif"/>
    <property type="match status" value="1"/>
</dbReference>
<dbReference type="CDD" id="cd12797">
    <property type="entry name" value="M23_peptidase"/>
    <property type="match status" value="1"/>
</dbReference>
<proteinExistence type="predicted"/>
<dbReference type="Gene3D" id="6.10.250.3150">
    <property type="match status" value="1"/>
</dbReference>
<dbReference type="GO" id="GO:0004222">
    <property type="term" value="F:metalloendopeptidase activity"/>
    <property type="evidence" value="ECO:0007669"/>
    <property type="project" value="TreeGrafter"/>
</dbReference>
<dbReference type="InterPro" id="IPR050570">
    <property type="entry name" value="Cell_wall_metabolism_enzyme"/>
</dbReference>
<dbReference type="InterPro" id="IPR011055">
    <property type="entry name" value="Dup_hybrid_motif"/>
</dbReference>
<dbReference type="InterPro" id="IPR057309">
    <property type="entry name" value="PcsB_CC"/>
</dbReference>
<evidence type="ECO:0000259" key="5">
    <source>
        <dbReference type="Pfam" id="PF01551"/>
    </source>
</evidence>
<gene>
    <name evidence="7" type="ORF">ENR23_08560</name>
</gene>
<feature type="signal peptide" evidence="4">
    <location>
        <begin position="1"/>
        <end position="20"/>
    </location>
</feature>
<dbReference type="EMBL" id="DSQF01000018">
    <property type="protein sequence ID" value="HGZ43462.1"/>
    <property type="molecule type" value="Genomic_DNA"/>
</dbReference>
<dbReference type="Pfam" id="PF01551">
    <property type="entry name" value="Peptidase_M23"/>
    <property type="match status" value="1"/>
</dbReference>
<dbReference type="PROSITE" id="PS51318">
    <property type="entry name" value="TAT"/>
    <property type="match status" value="1"/>
</dbReference>
<dbReference type="PANTHER" id="PTHR21666">
    <property type="entry name" value="PEPTIDASE-RELATED"/>
    <property type="match status" value="1"/>
</dbReference>
<evidence type="ECO:0000259" key="6">
    <source>
        <dbReference type="Pfam" id="PF24568"/>
    </source>
</evidence>
<evidence type="ECO:0000256" key="3">
    <source>
        <dbReference type="SAM" id="MobiDB-lite"/>
    </source>
</evidence>
<feature type="domain" description="Peptidoglycan hydrolase PcsB coiled-coil" evidence="6">
    <location>
        <begin position="115"/>
        <end position="180"/>
    </location>
</feature>
<feature type="chain" id="PRO_5032764789" description="Peptidase M23 domain-containing protein" evidence="4">
    <location>
        <begin position="21"/>
        <end position="405"/>
    </location>
</feature>
<accession>A0A832MK49</accession>
<evidence type="ECO:0000256" key="2">
    <source>
        <dbReference type="SAM" id="Coils"/>
    </source>
</evidence>
<reference evidence="7" key="1">
    <citation type="journal article" date="2020" name="mSystems">
        <title>Genome- and Community-Level Interaction Insights into Carbon Utilization and Element Cycling Functions of Hydrothermarchaeota in Hydrothermal Sediment.</title>
        <authorList>
            <person name="Zhou Z."/>
            <person name="Liu Y."/>
            <person name="Xu W."/>
            <person name="Pan J."/>
            <person name="Luo Z.H."/>
            <person name="Li M."/>
        </authorList>
    </citation>
    <scope>NUCLEOTIDE SEQUENCE [LARGE SCALE GENOMIC DNA]</scope>
    <source>
        <strain evidence="7">SpSt-381</strain>
    </source>
</reference>
<protein>
    <recommendedName>
        <fullName evidence="8">Peptidase M23 domain-containing protein</fullName>
    </recommendedName>
</protein>
<sequence>MTRRTLLALALAAALAAPLAAPVAPRLAPPAAAQDSLEAAKRRELDEINRRARESRQRAQQLKGRESQELVKLRRTERDLNATRRRLRALQNRQRALDQQLEVTRASLERSILSLEQQRQRLARRLRTLYKQGAGRELEFLLSTQSFAQLLQRWDFLVMVAESDRLMLDDLRGRKEQVEADKQRLELNLGELRRNEQRTGAQQRRLDQLRELRASTVRNIQTQRQAYEAAAAELEKTARSIRNLLARLERQRREEAERARAQGRAPQPYSGDFAKGQGQLDWPVRGNVVGRFGNEVHPRWGTVTPNNGVDIEVPVGTPVRAVARGRVDFTSDDYGTYGQMVLINHGDGFYTMYAHLSSIGVAVGQEIEAGAVIGRSGDTGSLKGPILHFEVRKGGSPLDPMDWLQ</sequence>
<dbReference type="Pfam" id="PF24568">
    <property type="entry name" value="CC_PcsB"/>
    <property type="match status" value="1"/>
</dbReference>
<dbReference type="AlphaFoldDB" id="A0A832MK49"/>
<dbReference type="InterPro" id="IPR006311">
    <property type="entry name" value="TAT_signal"/>
</dbReference>
<evidence type="ECO:0008006" key="8">
    <source>
        <dbReference type="Google" id="ProtNLM"/>
    </source>
</evidence>
<comment type="caution">
    <text evidence="7">The sequence shown here is derived from an EMBL/GenBank/DDBJ whole genome shotgun (WGS) entry which is preliminary data.</text>
</comment>
<evidence type="ECO:0000256" key="1">
    <source>
        <dbReference type="ARBA" id="ARBA00022729"/>
    </source>
</evidence>
<evidence type="ECO:0000256" key="4">
    <source>
        <dbReference type="SAM" id="SignalP"/>
    </source>
</evidence>
<feature type="domain" description="M23ase beta-sheet core" evidence="5">
    <location>
        <begin position="305"/>
        <end position="400"/>
    </location>
</feature>
<dbReference type="PANTHER" id="PTHR21666:SF289">
    <property type="entry name" value="L-ALA--D-GLU ENDOPEPTIDASE"/>
    <property type="match status" value="1"/>
</dbReference>